<accession>A0A6P1M923</accession>
<proteinExistence type="predicted"/>
<dbReference type="RefSeq" id="WP_160629568.1">
    <property type="nucleotide sequence ID" value="NZ_CP047593.1"/>
</dbReference>
<evidence type="ECO:0000313" key="3">
    <source>
        <dbReference type="Proteomes" id="UP000464954"/>
    </source>
</evidence>
<dbReference type="EMBL" id="CP047593">
    <property type="protein sequence ID" value="QHI70391.1"/>
    <property type="molecule type" value="Genomic_DNA"/>
</dbReference>
<evidence type="ECO:0000256" key="1">
    <source>
        <dbReference type="SAM" id="SignalP"/>
    </source>
</evidence>
<dbReference type="AlphaFoldDB" id="A0A6P1M923"/>
<keyword evidence="3" id="KW-1185">Reference proteome</keyword>
<keyword evidence="1" id="KW-0732">Signal</keyword>
<evidence type="ECO:0000313" key="2">
    <source>
        <dbReference type="EMBL" id="QHI70391.1"/>
    </source>
</evidence>
<dbReference type="KEGG" id="taer:GT409_13380"/>
<name>A0A6P1M923_9BACT</name>
<dbReference type="PROSITE" id="PS51257">
    <property type="entry name" value="PROKAR_LIPOPROTEIN"/>
    <property type="match status" value="1"/>
</dbReference>
<feature type="signal peptide" evidence="1">
    <location>
        <begin position="1"/>
        <end position="20"/>
    </location>
</feature>
<dbReference type="Proteomes" id="UP000464954">
    <property type="component" value="Chromosome"/>
</dbReference>
<feature type="chain" id="PRO_5027043930" evidence="1">
    <location>
        <begin position="21"/>
        <end position="588"/>
    </location>
</feature>
<reference evidence="2 3" key="1">
    <citation type="submission" date="2020-01" db="EMBL/GenBank/DDBJ databases">
        <title>Ponticoccus aerotolerans gen. nov., sp. nov., an anaerobic bacterium and proposal of Ponticoccusceae fam. nov., Ponticoccusles ord. nov. and Ponticoccuse classis nov. in the phylum Kiritimatiellaeota.</title>
        <authorList>
            <person name="Zhou L.Y."/>
            <person name="Du Z.J."/>
        </authorList>
    </citation>
    <scope>NUCLEOTIDE SEQUENCE [LARGE SCALE GENOMIC DNA]</scope>
    <source>
        <strain evidence="2 3">S-5007</strain>
    </source>
</reference>
<organism evidence="2 3">
    <name type="scientific">Tichowtungia aerotolerans</name>
    <dbReference type="NCBI Taxonomy" id="2697043"/>
    <lineage>
        <taxon>Bacteria</taxon>
        <taxon>Pseudomonadati</taxon>
        <taxon>Kiritimatiellota</taxon>
        <taxon>Tichowtungiia</taxon>
        <taxon>Tichowtungiales</taxon>
        <taxon>Tichowtungiaceae</taxon>
        <taxon>Tichowtungia</taxon>
    </lineage>
</organism>
<sequence>MYTKITTVVGWLAMACLSFGGTVVLQDDFSFGSGDRSAIADGDLVEGTLIQDGDVAWSKAQWARPMEFHQTAGGDQVMAGVVGKGGGQMSVPFDAGSVSGIMTASVNAKLTDMMKNAYTPGFSISFTTATSDLSVNAKTADSLSMRFDPFSGVIQVRTGYAADSTENPVLIGSSTFANYNSNNVVNLSLSYNTISGEINATVTDTVTDESAAFTQTLSVSDFLIITNMDTVALEVTTFNNPYTGSTPAYFDDFEVSVAYMDTTFLQDNFSFGSGERSAVTNGSLVDGTTLQYGHVAWETAHGARPMQFFETTGGKQVMAGIPGKSGGQMAVPYNFGSVTGLVSASVDAKLTDMVKDAWTPGFSISFTTATDALSVSAKTADSLSMRFNPFTGLVQVRTGYSEDSTVSPVMIGGGTFENYNSNNIVKLKLSYAADSGEIIATVSDTVTGDSYTYTKTLAETNQLNLANMNTVALEMTTFDSTYTGSEPAYFDDFQVQIPGSIINPRIVSMEMASDSLLKLVVALDGADPDSFLPVRCDDLVSGSWASVAHADSVSNSLVFTNLSYATVEGTNHLIYVSATNSSAFFTVE</sequence>
<gene>
    <name evidence="2" type="ORF">GT409_13380</name>
</gene>
<protein>
    <submittedName>
        <fullName evidence="2">Uncharacterized protein</fullName>
    </submittedName>
</protein>